<keyword evidence="6 12" id="KW-0067">ATP-binding</keyword>
<keyword evidence="9" id="KW-0472">Membrane</keyword>
<evidence type="ECO:0000256" key="6">
    <source>
        <dbReference type="ARBA" id="ARBA00022840"/>
    </source>
</evidence>
<dbReference type="InterPro" id="IPR027417">
    <property type="entry name" value="P-loop_NTPase"/>
</dbReference>
<feature type="region of interest" description="Disordered" evidence="10">
    <location>
        <begin position="1"/>
        <end position="33"/>
    </location>
</feature>
<keyword evidence="7" id="KW-0408">Iron</keyword>
<evidence type="ECO:0000256" key="2">
    <source>
        <dbReference type="ARBA" id="ARBA00022448"/>
    </source>
</evidence>
<evidence type="ECO:0000256" key="10">
    <source>
        <dbReference type="SAM" id="MobiDB-lite"/>
    </source>
</evidence>
<dbReference type="Gene3D" id="3.40.50.300">
    <property type="entry name" value="P-loop containing nucleotide triphosphate hydrolases"/>
    <property type="match status" value="1"/>
</dbReference>
<dbReference type="SMART" id="SM00382">
    <property type="entry name" value="AAA"/>
    <property type="match status" value="1"/>
</dbReference>
<dbReference type="PROSITE" id="PS00211">
    <property type="entry name" value="ABC_TRANSPORTER_1"/>
    <property type="match status" value="1"/>
</dbReference>
<feature type="domain" description="ABC transporter" evidence="11">
    <location>
        <begin position="38"/>
        <end position="274"/>
    </location>
</feature>
<name>A0ABY2P672_9ACTN</name>
<keyword evidence="4" id="KW-0410">Iron transport</keyword>
<accession>A0ABY2P672</accession>
<comment type="caution">
    <text evidence="12">The sequence shown here is derived from an EMBL/GenBank/DDBJ whole genome shotgun (WGS) entry which is preliminary data.</text>
</comment>
<sequence>MAARTRGTTVGAKSEAGTNGTADPPGGTGRTAGAPVAVRAEGLGFGYPGREVLRGIDLSVGAGELVALVGLNGCGKSTLLKLAAGLLTPGEGRVLLDGDDVARLPRRAAARRVALLHQSAPAVPALNVRQLVRQGRYAARGPLGMLRDGDDEVVARALADVGVTGWADRPVDALSGGERQRVRLAMALAQDAPLLLLDEPTTYLDLRHQLEVLQTVVRLRAERRLTVVMVLHDLNHAARFADRIVALRDGRIAADGPPGEVVTEQLLAEVLGVRGRVGIDAEGGRPVCYPDHPLDPPQLLQNENHIH</sequence>
<reference evidence="12 13" key="1">
    <citation type="submission" date="2019-04" db="EMBL/GenBank/DDBJ databases">
        <title>Streptomyces rhizosphaericola sp. nov., an actinobacterium isolated from the wheat rhizosphere.</title>
        <authorList>
            <person name="Vargas Hoyos H.A."/>
            <person name="Santos S.N."/>
            <person name="Genuario D.B."/>
            <person name="Melo I.S."/>
            <person name="Da Silva L.J."/>
            <person name="Da Silva F.S.P."/>
            <person name="Zucchi T.D."/>
        </authorList>
    </citation>
    <scope>NUCLEOTIDE SEQUENCE [LARGE SCALE GENOMIC DNA]</scope>
    <source>
        <strain evidence="12 13">1AS2c</strain>
    </source>
</reference>
<dbReference type="EMBL" id="SRZK01000585">
    <property type="protein sequence ID" value="TGY98461.1"/>
    <property type="molecule type" value="Genomic_DNA"/>
</dbReference>
<feature type="compositionally biased region" description="Low complexity" evidence="10">
    <location>
        <begin position="20"/>
        <end position="33"/>
    </location>
</feature>
<protein>
    <submittedName>
        <fullName evidence="12">ABC transporter ATP-binding protein</fullName>
    </submittedName>
</protein>
<keyword evidence="3" id="KW-1003">Cell membrane</keyword>
<evidence type="ECO:0000313" key="12">
    <source>
        <dbReference type="EMBL" id="TGY98461.1"/>
    </source>
</evidence>
<evidence type="ECO:0000256" key="3">
    <source>
        <dbReference type="ARBA" id="ARBA00022475"/>
    </source>
</evidence>
<keyword evidence="8" id="KW-0406">Ion transport</keyword>
<keyword evidence="5" id="KW-0547">Nucleotide-binding</keyword>
<feature type="region of interest" description="Disordered" evidence="10">
    <location>
        <begin position="288"/>
        <end position="307"/>
    </location>
</feature>
<evidence type="ECO:0000256" key="1">
    <source>
        <dbReference type="ARBA" id="ARBA00004202"/>
    </source>
</evidence>
<keyword evidence="13" id="KW-1185">Reference proteome</keyword>
<gene>
    <name evidence="12" type="ORF">E5Z02_31595</name>
</gene>
<evidence type="ECO:0000256" key="7">
    <source>
        <dbReference type="ARBA" id="ARBA00023004"/>
    </source>
</evidence>
<organism evidence="12 13">
    <name type="scientific">Streptomyces rhizosphaericola</name>
    <dbReference type="NCBI Taxonomy" id="2564098"/>
    <lineage>
        <taxon>Bacteria</taxon>
        <taxon>Bacillati</taxon>
        <taxon>Actinomycetota</taxon>
        <taxon>Actinomycetes</taxon>
        <taxon>Kitasatosporales</taxon>
        <taxon>Streptomycetaceae</taxon>
        <taxon>Streptomyces</taxon>
    </lineage>
</organism>
<evidence type="ECO:0000313" key="13">
    <source>
        <dbReference type="Proteomes" id="UP000306274"/>
    </source>
</evidence>
<dbReference type="RefSeq" id="WP_136017619.1">
    <property type="nucleotide sequence ID" value="NZ_SRZK01000585.1"/>
</dbReference>
<dbReference type="InterPro" id="IPR003593">
    <property type="entry name" value="AAA+_ATPase"/>
</dbReference>
<dbReference type="PANTHER" id="PTHR42771">
    <property type="entry name" value="IRON(3+)-HYDROXAMATE IMPORT ATP-BINDING PROTEIN FHUC"/>
    <property type="match status" value="1"/>
</dbReference>
<dbReference type="PROSITE" id="PS50893">
    <property type="entry name" value="ABC_TRANSPORTER_2"/>
    <property type="match status" value="1"/>
</dbReference>
<dbReference type="CDD" id="cd03214">
    <property type="entry name" value="ABC_Iron-Siderophores_B12_Hemin"/>
    <property type="match status" value="1"/>
</dbReference>
<dbReference type="InterPro" id="IPR051535">
    <property type="entry name" value="Siderophore_ABC-ATPase"/>
</dbReference>
<proteinExistence type="predicted"/>
<evidence type="ECO:0000256" key="5">
    <source>
        <dbReference type="ARBA" id="ARBA00022741"/>
    </source>
</evidence>
<dbReference type="Pfam" id="PF00005">
    <property type="entry name" value="ABC_tran"/>
    <property type="match status" value="1"/>
</dbReference>
<dbReference type="Proteomes" id="UP000306274">
    <property type="component" value="Unassembled WGS sequence"/>
</dbReference>
<evidence type="ECO:0000256" key="9">
    <source>
        <dbReference type="ARBA" id="ARBA00023136"/>
    </source>
</evidence>
<dbReference type="SUPFAM" id="SSF52540">
    <property type="entry name" value="P-loop containing nucleoside triphosphate hydrolases"/>
    <property type="match status" value="1"/>
</dbReference>
<keyword evidence="2" id="KW-0813">Transport</keyword>
<dbReference type="PANTHER" id="PTHR42771:SF2">
    <property type="entry name" value="IRON(3+)-HYDROXAMATE IMPORT ATP-BINDING PROTEIN FHUC"/>
    <property type="match status" value="1"/>
</dbReference>
<comment type="subcellular location">
    <subcellularLocation>
        <location evidence="1">Cell membrane</location>
        <topology evidence="1">Peripheral membrane protein</topology>
    </subcellularLocation>
</comment>
<dbReference type="InterPro" id="IPR003439">
    <property type="entry name" value="ABC_transporter-like_ATP-bd"/>
</dbReference>
<dbReference type="InterPro" id="IPR017871">
    <property type="entry name" value="ABC_transporter-like_CS"/>
</dbReference>
<evidence type="ECO:0000256" key="4">
    <source>
        <dbReference type="ARBA" id="ARBA00022496"/>
    </source>
</evidence>
<dbReference type="GO" id="GO:0005524">
    <property type="term" value="F:ATP binding"/>
    <property type="evidence" value="ECO:0007669"/>
    <property type="project" value="UniProtKB-KW"/>
</dbReference>
<evidence type="ECO:0000259" key="11">
    <source>
        <dbReference type="PROSITE" id="PS50893"/>
    </source>
</evidence>
<evidence type="ECO:0000256" key="8">
    <source>
        <dbReference type="ARBA" id="ARBA00023065"/>
    </source>
</evidence>